<dbReference type="InterPro" id="IPR043142">
    <property type="entry name" value="PapC-like_C_sf"/>
</dbReference>
<protein>
    <submittedName>
        <fullName evidence="2">Fimbria/pilus outer membrane usher protein</fullName>
    </submittedName>
</protein>
<dbReference type="InterPro" id="IPR000015">
    <property type="entry name" value="Fimb_usher"/>
</dbReference>
<dbReference type="PANTHER" id="PTHR30451:SF5">
    <property type="entry name" value="SLR0019 PROTEIN"/>
    <property type="match status" value="1"/>
</dbReference>
<comment type="caution">
    <text evidence="2">The sequence shown here is derived from an EMBL/GenBank/DDBJ whole genome shotgun (WGS) entry which is preliminary data.</text>
</comment>
<organism evidence="2 3">
    <name type="scientific">Sphingomonas molluscorum</name>
    <dbReference type="NCBI Taxonomy" id="418184"/>
    <lineage>
        <taxon>Bacteria</taxon>
        <taxon>Pseudomonadati</taxon>
        <taxon>Pseudomonadota</taxon>
        <taxon>Alphaproteobacteria</taxon>
        <taxon>Sphingomonadales</taxon>
        <taxon>Sphingomonadaceae</taxon>
        <taxon>Sphingomonas</taxon>
    </lineage>
</organism>
<evidence type="ECO:0000313" key="2">
    <source>
        <dbReference type="EMBL" id="MEJ5094451.1"/>
    </source>
</evidence>
<sequence length="762" mass="81638">MLEVRVNGLRSELLWQFDRLADGSLATSAERLRLLGFDLARLGVPPDASVVRLADLRGVTYHYSEATQSLEIDAKDDALTPVVLDAANAPEPIDLDKLETHLGAVLNYGLFMDVSREGYHASGQYDARLMTGVGVFSSNGYANYTTAGSSRFEHVRLDTSWRYVDAKRVIAFAAGDVISDGGDLGQIYRLGGLQVRREFGERPDIVTTALPILSGTAAVPSMVDLYVNGLRYYNGQVGRGPFEFRSLPNLGNGATATVVLTDATGRETRIEKPIFYVPDLLPRGMLDFSLEAGFPRLNYGIDSFDYLDDVAASGTLRYGVNDWLTAGAHVEGMHDFLNGSAEVIVRVGGLGSIRARGAASHFREVTDHRFAIDASARIYGVNLYAGIDRAKTGYRDLVGVTSIKADFGPIDTLPRPVPVGTEPALQSFSTKTDRAGASFSLFDTGFALNYTRMKLPQQDLKLISGSFSRTLFGRLSAWGNAYKDVGDRSDYGVFFGFSLSFQNRVSATTSFSKTQSGSMLTMRANRATDGTPGSWGWTVSDSEILSGRGTGYRAATVRYLGRAATLEGGIEQQGSVVRLTGYAEGSVVAMGGGVFLAPRIDDGFAIVRGGGARTPVLANRREVARTNQSGKALVPYIPAYQRSTIGIDPVNLPVDLRPARTEAVVVPADRAGVIVDFGVAPIAAAVVTLVDTDGAPLPVGAIATLEDGEPTVIGYDGQAYVAGLKASNRLTVELENGGQCSVTFEYRPVSGQQVKIGPLICR</sequence>
<dbReference type="InterPro" id="IPR025949">
    <property type="entry name" value="PapC-like_C"/>
</dbReference>
<keyword evidence="3" id="KW-1185">Reference proteome</keyword>
<dbReference type="Pfam" id="PF13953">
    <property type="entry name" value="PapC_C"/>
    <property type="match status" value="1"/>
</dbReference>
<dbReference type="RefSeq" id="WP_204991335.1">
    <property type="nucleotide sequence ID" value="NZ_JBBGZA010000001.1"/>
</dbReference>
<dbReference type="Pfam" id="PF00577">
    <property type="entry name" value="Usher"/>
    <property type="match status" value="2"/>
</dbReference>
<dbReference type="EMBL" id="JBBGZA010000001">
    <property type="protein sequence ID" value="MEJ5094451.1"/>
    <property type="molecule type" value="Genomic_DNA"/>
</dbReference>
<dbReference type="InterPro" id="IPR042186">
    <property type="entry name" value="FimD_plug_dom"/>
</dbReference>
<dbReference type="Proteomes" id="UP001380365">
    <property type="component" value="Unassembled WGS sequence"/>
</dbReference>
<name>A0ABU8Q3X9_9SPHN</name>
<gene>
    <name evidence="2" type="ORF">WH159_07845</name>
</gene>
<evidence type="ECO:0000259" key="1">
    <source>
        <dbReference type="Pfam" id="PF13953"/>
    </source>
</evidence>
<reference evidence="2 3" key="1">
    <citation type="submission" date="2023-12" db="EMBL/GenBank/DDBJ databases">
        <title>Gut-associated functions are favored during microbiome assembly across C. elegans life.</title>
        <authorList>
            <person name="Zimmermann J."/>
        </authorList>
    </citation>
    <scope>NUCLEOTIDE SEQUENCE [LARGE SCALE GENOMIC DNA]</scope>
    <source>
        <strain evidence="2 3">JUb134</strain>
    </source>
</reference>
<dbReference type="Gene3D" id="2.60.40.3110">
    <property type="match status" value="1"/>
</dbReference>
<dbReference type="Gene3D" id="2.60.40.2610">
    <property type="entry name" value="Outer membrane usher protein FimD, plug domain"/>
    <property type="match status" value="1"/>
</dbReference>
<dbReference type="PANTHER" id="PTHR30451">
    <property type="entry name" value="OUTER MEMBRANE USHER PROTEIN"/>
    <property type="match status" value="1"/>
</dbReference>
<proteinExistence type="predicted"/>
<dbReference type="Gene3D" id="2.60.40.2070">
    <property type="match status" value="1"/>
</dbReference>
<feature type="domain" description="PapC-like C-terminal" evidence="1">
    <location>
        <begin position="687"/>
        <end position="746"/>
    </location>
</feature>
<evidence type="ECO:0000313" key="3">
    <source>
        <dbReference type="Proteomes" id="UP001380365"/>
    </source>
</evidence>
<accession>A0ABU8Q3X9</accession>